<dbReference type="GO" id="GO:0004805">
    <property type="term" value="F:trehalose-phosphatase activity"/>
    <property type="evidence" value="ECO:0007669"/>
    <property type="project" value="TreeGrafter"/>
</dbReference>
<comment type="caution">
    <text evidence="7">The sequence shown here is derived from an EMBL/GenBank/DDBJ whole genome shotgun (WGS) entry which is preliminary data.</text>
</comment>
<reference evidence="7 9" key="1">
    <citation type="journal article" date="2014" name="Am. J. Bot.">
        <title>Genome assembly and annotation for red clover (Trifolium pratense; Fabaceae).</title>
        <authorList>
            <person name="Istvanek J."/>
            <person name="Jaros M."/>
            <person name="Krenek A."/>
            <person name="Repkova J."/>
        </authorList>
    </citation>
    <scope>NUCLEOTIDE SEQUENCE [LARGE SCALE GENOMIC DNA]</scope>
    <source>
        <strain evidence="9">cv. Tatra</strain>
        <tissue evidence="7">Young leaves</tissue>
    </source>
</reference>
<dbReference type="CDD" id="cd03788">
    <property type="entry name" value="GT20_TPS"/>
    <property type="match status" value="1"/>
</dbReference>
<keyword evidence="5" id="KW-0808">Transferase</keyword>
<dbReference type="GO" id="GO:0003825">
    <property type="term" value="F:alpha,alpha-trehalose-phosphate synthase (UDP-forming) activity"/>
    <property type="evidence" value="ECO:0007669"/>
    <property type="project" value="UniProtKB-EC"/>
</dbReference>
<organism evidence="7 9">
    <name type="scientific">Trifolium pratense</name>
    <name type="common">Red clover</name>
    <dbReference type="NCBI Taxonomy" id="57577"/>
    <lineage>
        <taxon>Eukaryota</taxon>
        <taxon>Viridiplantae</taxon>
        <taxon>Streptophyta</taxon>
        <taxon>Embryophyta</taxon>
        <taxon>Tracheophyta</taxon>
        <taxon>Spermatophyta</taxon>
        <taxon>Magnoliopsida</taxon>
        <taxon>eudicotyledons</taxon>
        <taxon>Gunneridae</taxon>
        <taxon>Pentapetalae</taxon>
        <taxon>rosids</taxon>
        <taxon>fabids</taxon>
        <taxon>Fabales</taxon>
        <taxon>Fabaceae</taxon>
        <taxon>Papilionoideae</taxon>
        <taxon>50 kb inversion clade</taxon>
        <taxon>NPAAA clade</taxon>
        <taxon>Hologalegina</taxon>
        <taxon>IRL clade</taxon>
        <taxon>Trifolieae</taxon>
        <taxon>Trifolium</taxon>
    </lineage>
</organism>
<evidence type="ECO:0000313" key="8">
    <source>
        <dbReference type="EMBL" id="PNY04454.1"/>
    </source>
</evidence>
<evidence type="ECO:0000256" key="2">
    <source>
        <dbReference type="ARBA" id="ARBA00006330"/>
    </source>
</evidence>
<evidence type="ECO:0000256" key="3">
    <source>
        <dbReference type="ARBA" id="ARBA00012538"/>
    </source>
</evidence>
<dbReference type="Gene3D" id="3.40.50.2000">
    <property type="entry name" value="Glycogen Phosphorylase B"/>
    <property type="match status" value="2"/>
</dbReference>
<reference evidence="7 9" key="2">
    <citation type="journal article" date="2017" name="Front. Plant Sci.">
        <title>Gene Classification and Mining of Molecular Markers Useful in Red Clover (Trifolium pratense) Breeding.</title>
        <authorList>
            <person name="Istvanek J."/>
            <person name="Dluhosova J."/>
            <person name="Dluhos P."/>
            <person name="Patkova L."/>
            <person name="Nedelnik J."/>
            <person name="Repkova J."/>
        </authorList>
    </citation>
    <scope>NUCLEOTIDE SEQUENCE [LARGE SCALE GENOMIC DNA]</scope>
    <source>
        <strain evidence="9">cv. Tatra</strain>
        <tissue evidence="7">Young leaves</tissue>
    </source>
</reference>
<dbReference type="Gene3D" id="3.30.70.1020">
    <property type="entry name" value="Trehalose-6-phosphate phosphatase related protein, domain 2"/>
    <property type="match status" value="1"/>
</dbReference>
<accession>A0A2K3NM90</accession>
<dbReference type="Pfam" id="PF00982">
    <property type="entry name" value="Glyco_transf_20"/>
    <property type="match status" value="2"/>
</dbReference>
<proteinExistence type="inferred from homology"/>
<dbReference type="SUPFAM" id="SSF53756">
    <property type="entry name" value="UDP-Glycosyltransferase/glycogen phosphorylase"/>
    <property type="match status" value="1"/>
</dbReference>
<dbReference type="FunFam" id="3.40.50.2000:FF:000046">
    <property type="entry name" value="alpha,alpha-trehalose-phosphate synthase [UDP-forming] 1"/>
    <property type="match status" value="1"/>
</dbReference>
<name>A0A2K3NM90_TRIPR</name>
<dbReference type="Proteomes" id="UP000236291">
    <property type="component" value="Unassembled WGS sequence"/>
</dbReference>
<dbReference type="InterPro" id="IPR003337">
    <property type="entry name" value="Trehalose_PPase"/>
</dbReference>
<comment type="similarity">
    <text evidence="1">In the N-terminal section; belongs to the glycosyltransferase 20 family.</text>
</comment>
<keyword evidence="4" id="KW-0328">Glycosyltransferase</keyword>
<evidence type="ECO:0000313" key="7">
    <source>
        <dbReference type="EMBL" id="PNY04158.1"/>
    </source>
</evidence>
<dbReference type="PANTHER" id="PTHR10788:SF85">
    <property type="entry name" value="ALPHA,ALPHA-TREHALOSE-PHOSPHATE SYNTHASE (UDP-FORMING)"/>
    <property type="match status" value="1"/>
</dbReference>
<dbReference type="SUPFAM" id="SSF56784">
    <property type="entry name" value="HAD-like"/>
    <property type="match status" value="1"/>
</dbReference>
<dbReference type="FunFam" id="3.40.50.2000:FF:000039">
    <property type="entry name" value="alpha,alpha-trehalose-phosphate synthase [UDP-forming] 1-like"/>
    <property type="match status" value="1"/>
</dbReference>
<evidence type="ECO:0000313" key="9">
    <source>
        <dbReference type="Proteomes" id="UP000236291"/>
    </source>
</evidence>
<protein>
    <recommendedName>
        <fullName evidence="3">alpha,alpha-trehalose-phosphate synthase (UDP-forming)</fullName>
        <ecNumber evidence="3">2.4.1.15</ecNumber>
    </recommendedName>
</protein>
<dbReference type="AlphaFoldDB" id="A0A2K3NM90"/>
<gene>
    <name evidence="7" type="ORF">L195_g000573</name>
    <name evidence="8" type="ORF">L195_g000878</name>
</gene>
<dbReference type="Gene3D" id="3.40.50.1000">
    <property type="entry name" value="HAD superfamily/HAD-like"/>
    <property type="match status" value="1"/>
</dbReference>
<feature type="compositionally biased region" description="Polar residues" evidence="6">
    <location>
        <begin position="859"/>
        <end position="873"/>
    </location>
</feature>
<dbReference type="Pfam" id="PF02358">
    <property type="entry name" value="Trehalose_PPase"/>
    <property type="match status" value="1"/>
</dbReference>
<dbReference type="EC" id="2.4.1.15" evidence="3"/>
<feature type="region of interest" description="Disordered" evidence="6">
    <location>
        <begin position="856"/>
        <end position="887"/>
    </location>
</feature>
<sequence>MVGFQNELMTGNEYNEYNNSGASHDERFVEGAVAAVKALSDGYGYQREAAKPVRQRLLVVANRLPVSAVRKGEDTWSLEISAGGLVSALLGQLNGIATAITAAPVTFRTLLQYHESQRVKEFEARWIGWAGVNVLDEVGQKSLSEALAEKRCIPVFLTEEIVHRYYNGYCNNILWPLFHYLGLPQEDRLATTRGFESQFDSYQQANQMFADVVNEVYEEGDIVWCHDYHLMFLPQCLKKFNKKMKVGWFLHTPFPSSEIHRTLPSRSELLRAVLAADLVGFHTYDYARHFVSACTRILGLEATPEGVEDHGKLTRVAAFPIGIDSERFINALDHPKVQGPMKDLQERFKGRKVMLGVDRLDMIKGIPQKLLAFEKFLEENEHWRDKVVLLQIAVPTRTDVPECMFTYMTPFSFIIPSSLFIVAGNNLDQKLTSQVHEIVGRINGRFGSLTAVPIHHLDRTLEFHSLCALYAVTDVAIVTSLRDGMNLVSYEFVACQEKKKGVLILSEFAGAAQSLGAGALLVNPWNISQVAEVIAKALNMPSAEREKRHRHNFHHVTTHTAQEWAETFVSELNDTVVEAQLRTKQFPPRLPTPKAIQQYLKSTNRLLILGFNGALTEPVERKGDQLKEMELSVHPELKQPLAQLCSDPNTTVVVLSGSGRTLLDENFREYNTWLAAENGMFLNPSNGEWMTTMPEQLNMEWVDSVKHIFEYFTERTPRSHFEEREASLVWNYRHADVEFGKLQARDMLQHLCSGPISSASVEVVQGSRSVEVRAAGVTKGAAIDRILGEIVHSKSMTTPIDYVLCIGHFLGKDEDIYDFFEPEPSCYGASIQRSKLTDAAKFSNEKASPMKIPAIKNGFKSTNQNKGQRPISNSDKKTNHFSRAARKPAPEKISWNVLDLKKENYFSCAVGRTQTNARFTLPSSDDVADFLKKLAHASSSNN</sequence>
<evidence type="ECO:0000256" key="1">
    <source>
        <dbReference type="ARBA" id="ARBA00005409"/>
    </source>
</evidence>
<dbReference type="InterPro" id="IPR023214">
    <property type="entry name" value="HAD_sf"/>
</dbReference>
<dbReference type="PANTHER" id="PTHR10788">
    <property type="entry name" value="TREHALOSE-6-PHOSPHATE SYNTHASE"/>
    <property type="match status" value="1"/>
</dbReference>
<evidence type="ECO:0000256" key="6">
    <source>
        <dbReference type="SAM" id="MobiDB-lite"/>
    </source>
</evidence>
<evidence type="ECO:0000256" key="5">
    <source>
        <dbReference type="ARBA" id="ARBA00022679"/>
    </source>
</evidence>
<evidence type="ECO:0000256" key="4">
    <source>
        <dbReference type="ARBA" id="ARBA00022676"/>
    </source>
</evidence>
<comment type="similarity">
    <text evidence="2">In the C-terminal section; belongs to the trehalose phosphatase family.</text>
</comment>
<dbReference type="EMBL" id="ASHM01000329">
    <property type="protein sequence ID" value="PNY04454.1"/>
    <property type="molecule type" value="Genomic_DNA"/>
</dbReference>
<dbReference type="GO" id="GO:0005829">
    <property type="term" value="C:cytosol"/>
    <property type="evidence" value="ECO:0007669"/>
    <property type="project" value="TreeGrafter"/>
</dbReference>
<dbReference type="NCBIfam" id="TIGR00685">
    <property type="entry name" value="T6PP"/>
    <property type="match status" value="1"/>
</dbReference>
<dbReference type="InterPro" id="IPR036412">
    <property type="entry name" value="HAD-like_sf"/>
</dbReference>
<dbReference type="GO" id="GO:0005992">
    <property type="term" value="P:trehalose biosynthetic process"/>
    <property type="evidence" value="ECO:0007669"/>
    <property type="project" value="InterPro"/>
</dbReference>
<dbReference type="EMBL" id="ASHM01000206">
    <property type="protein sequence ID" value="PNY04158.1"/>
    <property type="molecule type" value="Genomic_DNA"/>
</dbReference>
<dbReference type="CDD" id="cd01627">
    <property type="entry name" value="HAD_TPP"/>
    <property type="match status" value="1"/>
</dbReference>
<dbReference type="STRING" id="57577.A0A2K3NM90"/>
<dbReference type="InterPro" id="IPR001830">
    <property type="entry name" value="Glyco_trans_20"/>
</dbReference>